<dbReference type="EMBL" id="CAFBNA010000014">
    <property type="protein sequence ID" value="CAB4923968.1"/>
    <property type="molecule type" value="Genomic_DNA"/>
</dbReference>
<evidence type="ECO:0000313" key="2">
    <source>
        <dbReference type="EMBL" id="CAB4604383.1"/>
    </source>
</evidence>
<reference evidence="3" key="1">
    <citation type="submission" date="2020-05" db="EMBL/GenBank/DDBJ databases">
        <authorList>
            <person name="Chiriac C."/>
            <person name="Salcher M."/>
            <person name="Ghai R."/>
            <person name="Kavagutti S V."/>
        </authorList>
    </citation>
    <scope>NUCLEOTIDE SEQUENCE</scope>
</reference>
<dbReference type="EMBL" id="CAEZUO010000032">
    <property type="protein sequence ID" value="CAB4604383.1"/>
    <property type="molecule type" value="Genomic_DNA"/>
</dbReference>
<keyword evidence="1" id="KW-1133">Transmembrane helix</keyword>
<accession>A0A6J6JNW7</accession>
<evidence type="ECO:0000313" key="3">
    <source>
        <dbReference type="EMBL" id="CAB4639157.1"/>
    </source>
</evidence>
<protein>
    <submittedName>
        <fullName evidence="3">Unannotated protein</fullName>
    </submittedName>
</protein>
<evidence type="ECO:0000313" key="4">
    <source>
        <dbReference type="EMBL" id="CAB4923968.1"/>
    </source>
</evidence>
<keyword evidence="1" id="KW-0472">Membrane</keyword>
<keyword evidence="1" id="KW-0812">Transmembrane</keyword>
<feature type="transmembrane region" description="Helical" evidence="1">
    <location>
        <begin position="6"/>
        <end position="28"/>
    </location>
</feature>
<gene>
    <name evidence="2" type="ORF">UFOPK1827_00861</name>
    <name evidence="3" type="ORF">UFOPK2000_01229</name>
    <name evidence="4" type="ORF">UFOPK3708_00425</name>
</gene>
<proteinExistence type="predicted"/>
<sequence>MRPGTVIAVGSLLFIILFAAVMQLFILAR</sequence>
<organism evidence="3">
    <name type="scientific">freshwater metagenome</name>
    <dbReference type="NCBI Taxonomy" id="449393"/>
    <lineage>
        <taxon>unclassified sequences</taxon>
        <taxon>metagenomes</taxon>
        <taxon>ecological metagenomes</taxon>
    </lineage>
</organism>
<dbReference type="EMBL" id="CAEZVK010000152">
    <property type="protein sequence ID" value="CAB4639157.1"/>
    <property type="molecule type" value="Genomic_DNA"/>
</dbReference>
<name>A0A6J6JNW7_9ZZZZ</name>
<evidence type="ECO:0000256" key="1">
    <source>
        <dbReference type="SAM" id="Phobius"/>
    </source>
</evidence>
<dbReference type="AlphaFoldDB" id="A0A6J6JNW7"/>